<protein>
    <submittedName>
        <fullName evidence="1">Uncharacterized protein</fullName>
    </submittedName>
</protein>
<evidence type="ECO:0000313" key="2">
    <source>
        <dbReference type="Proteomes" id="UP000238916"/>
    </source>
</evidence>
<proteinExistence type="predicted"/>
<dbReference type="Proteomes" id="UP000238916">
    <property type="component" value="Unassembled WGS sequence"/>
</dbReference>
<organism evidence="1 2">
    <name type="scientific">Candidatus Desulfosporosinus infrequens</name>
    <dbReference type="NCBI Taxonomy" id="2043169"/>
    <lineage>
        <taxon>Bacteria</taxon>
        <taxon>Bacillati</taxon>
        <taxon>Bacillota</taxon>
        <taxon>Clostridia</taxon>
        <taxon>Eubacteriales</taxon>
        <taxon>Desulfitobacteriaceae</taxon>
        <taxon>Desulfosporosinus</taxon>
    </lineage>
</organism>
<reference evidence="2" key="1">
    <citation type="submission" date="2018-02" db="EMBL/GenBank/DDBJ databases">
        <authorList>
            <person name="Hausmann B."/>
        </authorList>
    </citation>
    <scope>NUCLEOTIDE SEQUENCE [LARGE SCALE GENOMIC DNA]</scope>
    <source>
        <strain evidence="2">Peat soil MAG SbF1</strain>
    </source>
</reference>
<dbReference type="AlphaFoldDB" id="A0A2U3LRL4"/>
<accession>A0A2U3LRL4</accession>
<dbReference type="EMBL" id="OMOF01000748">
    <property type="protein sequence ID" value="SPF54587.1"/>
    <property type="molecule type" value="Genomic_DNA"/>
</dbReference>
<evidence type="ECO:0000313" key="1">
    <source>
        <dbReference type="EMBL" id="SPF54587.1"/>
    </source>
</evidence>
<name>A0A2U3LRL4_9FIRM</name>
<gene>
    <name evidence="1" type="ORF">SBF1_7720003</name>
</gene>
<sequence>MWVDLGVLGDFFRQVLHKRYAIIRGDTAGGLRSCKSVA</sequence>